<evidence type="ECO:0000259" key="6">
    <source>
        <dbReference type="SMART" id="SM00670"/>
    </source>
</evidence>
<dbReference type="GO" id="GO:0090729">
    <property type="term" value="F:toxin activity"/>
    <property type="evidence" value="ECO:0007669"/>
    <property type="project" value="UniProtKB-KW"/>
</dbReference>
<dbReference type="Proteomes" id="UP000060043">
    <property type="component" value="Chromosome"/>
</dbReference>
<dbReference type="GO" id="GO:0016787">
    <property type="term" value="F:hydrolase activity"/>
    <property type="evidence" value="ECO:0007669"/>
    <property type="project" value="UniProtKB-KW"/>
</dbReference>
<comment type="similarity">
    <text evidence="5">Belongs to the PINc/VapC protein family.</text>
</comment>
<comment type="function">
    <text evidence="5">Toxic component of a toxin-antitoxin (TA) system. An RNase.</text>
</comment>
<evidence type="ECO:0000256" key="4">
    <source>
        <dbReference type="ARBA" id="ARBA00022801"/>
    </source>
</evidence>
<keyword evidence="4 5" id="KW-0378">Hydrolase</keyword>
<comment type="cofactor">
    <cofactor evidence="5">
        <name>Mg(2+)</name>
        <dbReference type="ChEBI" id="CHEBI:18420"/>
    </cofactor>
</comment>
<dbReference type="OMA" id="FHEDARE"/>
<dbReference type="GO" id="GO:0000287">
    <property type="term" value="F:magnesium ion binding"/>
    <property type="evidence" value="ECO:0007669"/>
    <property type="project" value="UniProtKB-UniRule"/>
</dbReference>
<dbReference type="GeneID" id="14552547"/>
<feature type="binding site" evidence="5">
    <location>
        <position position="10"/>
    </location>
    <ligand>
        <name>Mg(2+)</name>
        <dbReference type="ChEBI" id="CHEBI:18420"/>
    </ligand>
</feature>
<reference evidence="9 10" key="1">
    <citation type="submission" date="2015-12" db="EMBL/GenBank/DDBJ databases">
        <title>A stable core within a dynamic pangenome in Sulfolobus acidocaldarius.</title>
        <authorList>
            <person name="Anderson R."/>
            <person name="Kouris A."/>
            <person name="Seward C."/>
            <person name="Campbell K."/>
            <person name="Whitaker R."/>
        </authorList>
    </citation>
    <scope>NUCLEOTIDE SEQUENCE [LARGE SCALE GENOMIC DNA]</scope>
    <source>
        <strain evidence="7 10">GG12-C01-09</strain>
        <strain evidence="8 9">NG05B_CO5_07</strain>
    </source>
</reference>
<dbReference type="HAMAP" id="MF_00265">
    <property type="entry name" value="VapC_Nob1"/>
    <property type="match status" value="1"/>
</dbReference>
<dbReference type="SUPFAM" id="SSF88723">
    <property type="entry name" value="PIN domain-like"/>
    <property type="match status" value="1"/>
</dbReference>
<evidence type="ECO:0000256" key="3">
    <source>
        <dbReference type="ARBA" id="ARBA00022723"/>
    </source>
</evidence>
<sequence length="133" mass="15201">MLKRKLAIVDTNVLIFDFIEDSQYHDVSRKLLNSLDRMLILPNILVEFILVSRRLKIRDEDIRSKVDEILKNSILVGVKKEDIKEAISLSLKEINDAIIVSVAKRLNLPIISLDRDVKELGKIAGVIVVDRLD</sequence>
<gene>
    <name evidence="5" type="primary">vapC</name>
    <name evidence="7" type="ORF">ATY89_07925</name>
    <name evidence="8" type="ORF">ATZ20_10945</name>
</gene>
<dbReference type="PANTHER" id="PTHR39664:SF2">
    <property type="entry name" value="NUCLEIC ACID-BINDING PROTEIN, CONTAINING PIN DOMAIN-RELATED"/>
    <property type="match status" value="1"/>
</dbReference>
<dbReference type="EMBL" id="CP013695">
    <property type="protein sequence ID" value="ALU32612.1"/>
    <property type="molecule type" value="Genomic_DNA"/>
</dbReference>
<keyword evidence="2 5" id="KW-0540">Nuclease</keyword>
<evidence type="ECO:0000256" key="2">
    <source>
        <dbReference type="ARBA" id="ARBA00022722"/>
    </source>
</evidence>
<evidence type="ECO:0000313" key="8">
    <source>
        <dbReference type="EMBL" id="ALU32612.1"/>
    </source>
</evidence>
<evidence type="ECO:0000256" key="1">
    <source>
        <dbReference type="ARBA" id="ARBA00022649"/>
    </source>
</evidence>
<evidence type="ECO:0000256" key="5">
    <source>
        <dbReference type="HAMAP-Rule" id="MF_00265"/>
    </source>
</evidence>
<dbReference type="AlphaFoldDB" id="A0A0U3H4K9"/>
<keyword evidence="1 5" id="KW-1277">Toxin-antitoxin system</keyword>
<name>A0A0U3H4K9_9CREN</name>
<dbReference type="InterPro" id="IPR002716">
    <property type="entry name" value="PIN_dom"/>
</dbReference>
<accession>A0A0U3H4K9</accession>
<dbReference type="RefSeq" id="WP_011278828.1">
    <property type="nucleotide sequence ID" value="NZ_BHWZ01000006.1"/>
</dbReference>
<dbReference type="OrthoDB" id="90145at2157"/>
<dbReference type="GO" id="GO:0004540">
    <property type="term" value="F:RNA nuclease activity"/>
    <property type="evidence" value="ECO:0007669"/>
    <property type="project" value="InterPro"/>
</dbReference>
<dbReference type="Proteomes" id="UP000065473">
    <property type="component" value="Chromosome"/>
</dbReference>
<protein>
    <recommendedName>
        <fullName evidence="5">Ribonuclease VapC</fullName>
        <shortName evidence="5">RNase VapC</shortName>
        <ecNumber evidence="5">3.1.-.-</ecNumber>
    </recommendedName>
    <alternativeName>
        <fullName evidence="5">Putative toxin VapC</fullName>
    </alternativeName>
</protein>
<keyword evidence="3 5" id="KW-0479">Metal-binding</keyword>
<evidence type="ECO:0000313" key="10">
    <source>
        <dbReference type="Proteomes" id="UP000065473"/>
    </source>
</evidence>
<feature type="binding site" evidence="5">
    <location>
        <position position="96"/>
    </location>
    <ligand>
        <name>Mg(2+)</name>
        <dbReference type="ChEBI" id="CHEBI:18420"/>
    </ligand>
</feature>
<evidence type="ECO:0000313" key="9">
    <source>
        <dbReference type="Proteomes" id="UP000060043"/>
    </source>
</evidence>
<dbReference type="EC" id="3.1.-.-" evidence="5"/>
<dbReference type="InterPro" id="IPR029060">
    <property type="entry name" value="PIN-like_dom_sf"/>
</dbReference>
<dbReference type="EMBL" id="CP013694">
    <property type="protein sequence ID" value="ALU29872.1"/>
    <property type="molecule type" value="Genomic_DNA"/>
</dbReference>
<dbReference type="InterPro" id="IPR022907">
    <property type="entry name" value="VapC_family"/>
</dbReference>
<evidence type="ECO:0000313" key="7">
    <source>
        <dbReference type="EMBL" id="ALU29872.1"/>
    </source>
</evidence>
<dbReference type="Pfam" id="PF01850">
    <property type="entry name" value="PIN"/>
    <property type="match status" value="1"/>
</dbReference>
<dbReference type="PANTHER" id="PTHR39664">
    <property type="match status" value="1"/>
</dbReference>
<dbReference type="CDD" id="cd18684">
    <property type="entry name" value="PIN_VapC-like"/>
    <property type="match status" value="1"/>
</dbReference>
<organism evidence="7 10">
    <name type="scientific">Sulfolobus acidocaldarius</name>
    <dbReference type="NCBI Taxonomy" id="2285"/>
    <lineage>
        <taxon>Archaea</taxon>
        <taxon>Thermoproteota</taxon>
        <taxon>Thermoprotei</taxon>
        <taxon>Sulfolobales</taxon>
        <taxon>Sulfolobaceae</taxon>
        <taxon>Sulfolobus</taxon>
    </lineage>
</organism>
<feature type="domain" description="PIN" evidence="6">
    <location>
        <begin position="5"/>
        <end position="119"/>
    </location>
</feature>
<keyword evidence="5" id="KW-0460">Magnesium</keyword>
<proteinExistence type="inferred from homology"/>
<dbReference type="SMART" id="SM00670">
    <property type="entry name" value="PINc"/>
    <property type="match status" value="1"/>
</dbReference>
<dbReference type="Gene3D" id="3.40.50.1010">
    <property type="entry name" value="5'-nuclease"/>
    <property type="match status" value="1"/>
</dbReference>
<dbReference type="SMR" id="A0A0U3H4K9"/>
<keyword evidence="5" id="KW-0800">Toxin</keyword>